<reference evidence="1 2" key="1">
    <citation type="submission" date="2014-04" db="EMBL/GenBank/DDBJ databases">
        <authorList>
            <consortium name="DOE Joint Genome Institute"/>
            <person name="Kuo A."/>
            <person name="Ruytinx J."/>
            <person name="Rineau F."/>
            <person name="Colpaert J."/>
            <person name="Kohler A."/>
            <person name="Nagy L.G."/>
            <person name="Floudas D."/>
            <person name="Copeland A."/>
            <person name="Barry K.W."/>
            <person name="Cichocki N."/>
            <person name="Veneault-Fourrey C."/>
            <person name="LaButti K."/>
            <person name="Lindquist E.A."/>
            <person name="Lipzen A."/>
            <person name="Lundell T."/>
            <person name="Morin E."/>
            <person name="Murat C."/>
            <person name="Sun H."/>
            <person name="Tunlid A."/>
            <person name="Henrissat B."/>
            <person name="Grigoriev I.V."/>
            <person name="Hibbett D.S."/>
            <person name="Martin F."/>
            <person name="Nordberg H.P."/>
            <person name="Cantor M.N."/>
            <person name="Hua S.X."/>
        </authorList>
    </citation>
    <scope>NUCLEOTIDE SEQUENCE [LARGE SCALE GENOMIC DNA]</scope>
    <source>
        <strain evidence="1 2">UH-Slu-Lm8-n1</strain>
    </source>
</reference>
<dbReference type="AlphaFoldDB" id="A0A0C9ZYV9"/>
<name>A0A0C9ZYV9_9AGAM</name>
<dbReference type="HOGENOM" id="CLU_2832916_0_0_1"/>
<reference evidence="2" key="2">
    <citation type="submission" date="2015-01" db="EMBL/GenBank/DDBJ databases">
        <title>Evolutionary Origins and Diversification of the Mycorrhizal Mutualists.</title>
        <authorList>
            <consortium name="DOE Joint Genome Institute"/>
            <consortium name="Mycorrhizal Genomics Consortium"/>
            <person name="Kohler A."/>
            <person name="Kuo A."/>
            <person name="Nagy L.G."/>
            <person name="Floudas D."/>
            <person name="Copeland A."/>
            <person name="Barry K.W."/>
            <person name="Cichocki N."/>
            <person name="Veneault-Fourrey C."/>
            <person name="LaButti K."/>
            <person name="Lindquist E.A."/>
            <person name="Lipzen A."/>
            <person name="Lundell T."/>
            <person name="Morin E."/>
            <person name="Murat C."/>
            <person name="Riley R."/>
            <person name="Ohm R."/>
            <person name="Sun H."/>
            <person name="Tunlid A."/>
            <person name="Henrissat B."/>
            <person name="Grigoriev I.V."/>
            <person name="Hibbett D.S."/>
            <person name="Martin F."/>
        </authorList>
    </citation>
    <scope>NUCLEOTIDE SEQUENCE [LARGE SCALE GENOMIC DNA]</scope>
    <source>
        <strain evidence="2">UH-Slu-Lm8-n1</strain>
    </source>
</reference>
<organism evidence="1 2">
    <name type="scientific">Suillus luteus UH-Slu-Lm8-n1</name>
    <dbReference type="NCBI Taxonomy" id="930992"/>
    <lineage>
        <taxon>Eukaryota</taxon>
        <taxon>Fungi</taxon>
        <taxon>Dikarya</taxon>
        <taxon>Basidiomycota</taxon>
        <taxon>Agaricomycotina</taxon>
        <taxon>Agaricomycetes</taxon>
        <taxon>Agaricomycetidae</taxon>
        <taxon>Boletales</taxon>
        <taxon>Suillineae</taxon>
        <taxon>Suillaceae</taxon>
        <taxon>Suillus</taxon>
    </lineage>
</organism>
<accession>A0A0C9ZYV9</accession>
<evidence type="ECO:0000313" key="2">
    <source>
        <dbReference type="Proteomes" id="UP000054485"/>
    </source>
</evidence>
<dbReference type="Proteomes" id="UP000054485">
    <property type="component" value="Unassembled WGS sequence"/>
</dbReference>
<sequence length="66" mass="7436">MQASCLLLEVICYRKDALMALQSLLLLSRWGVQPATSMRLYTMLRPDREANCAIRCHSSDCCIGTN</sequence>
<dbReference type="InParanoid" id="A0A0C9ZYV9"/>
<dbReference type="EMBL" id="KN835227">
    <property type="protein sequence ID" value="KIK42885.1"/>
    <property type="molecule type" value="Genomic_DNA"/>
</dbReference>
<protein>
    <submittedName>
        <fullName evidence="1">Uncharacterized protein</fullName>
    </submittedName>
</protein>
<proteinExistence type="predicted"/>
<gene>
    <name evidence="1" type="ORF">CY34DRAFT_749474</name>
</gene>
<evidence type="ECO:0000313" key="1">
    <source>
        <dbReference type="EMBL" id="KIK42885.1"/>
    </source>
</evidence>
<keyword evidence="2" id="KW-1185">Reference proteome</keyword>